<accession>A0A4Y2A980</accession>
<reference evidence="3 4" key="1">
    <citation type="journal article" date="2019" name="Sci. Rep.">
        <title>Orb-weaving spider Araneus ventricosus genome elucidates the spidroin gene catalogue.</title>
        <authorList>
            <person name="Kono N."/>
            <person name="Nakamura H."/>
            <person name="Ohtoshi R."/>
            <person name="Moran D.A.P."/>
            <person name="Shinohara A."/>
            <person name="Yoshida Y."/>
            <person name="Fujiwara M."/>
            <person name="Mori M."/>
            <person name="Tomita M."/>
            <person name="Arakawa K."/>
        </authorList>
    </citation>
    <scope>NUCLEOTIDE SEQUENCE [LARGE SCALE GENOMIC DNA]</scope>
</reference>
<dbReference type="PANTHER" id="PTHR39069">
    <property type="entry name" value="ECDYSONE-INDUCIBLE GENE E1, ISOFORM A"/>
    <property type="match status" value="1"/>
</dbReference>
<dbReference type="AlphaFoldDB" id="A0A4Y2A980"/>
<feature type="region of interest" description="Disordered" evidence="1">
    <location>
        <begin position="311"/>
        <end position="368"/>
    </location>
</feature>
<dbReference type="PANTHER" id="PTHR39069:SF8">
    <property type="entry name" value="FI17111P1"/>
    <property type="match status" value="1"/>
</dbReference>
<protein>
    <recommendedName>
        <fullName evidence="2">EB domain-containing protein</fullName>
    </recommendedName>
</protein>
<feature type="compositionally biased region" description="Polar residues" evidence="1">
    <location>
        <begin position="311"/>
        <end position="327"/>
    </location>
</feature>
<name>A0A4Y2A980_ARAVE</name>
<gene>
    <name evidence="3" type="ORF">AVEN_234509_1</name>
</gene>
<sequence length="368" mass="41832">MLANYNRAASFLFIFFSNFRIYETDQITSQSLITEETNESYIWTTELDPALWSNLKTTKKPLTKFKIRKRTSRKNLGEKCSSFRDCPLTALCVSGVCSCPYDYYNYVPHSDPESAVCRKKIKFGFHCTLTEDCLGYDSNSACTDGMCKCINGTHYIGSRNLLSYNKRCYKILEREGDVCDIDEQCSRLADNHHKCRCVGRCDCATISRYSGCSICHENIKRTFFGGAAFIVILLSSRVFTKMRSRTSSRQQQNVSMSGSRDRCYRLNTSRTVPLPSVSYTRSNLRSNRHLTSSLPDVFLIETHHNLLGLHSSNTTDFCPRSSPSSTERSGERSEDAPPSYEDIIGDDRLIWNEPPPAYHEVAHKSPSP</sequence>
<evidence type="ECO:0000313" key="4">
    <source>
        <dbReference type="Proteomes" id="UP000499080"/>
    </source>
</evidence>
<evidence type="ECO:0000256" key="1">
    <source>
        <dbReference type="SAM" id="MobiDB-lite"/>
    </source>
</evidence>
<comment type="caution">
    <text evidence="3">The sequence shown here is derived from an EMBL/GenBank/DDBJ whole genome shotgun (WGS) entry which is preliminary data.</text>
</comment>
<keyword evidence="4" id="KW-1185">Reference proteome</keyword>
<evidence type="ECO:0000313" key="3">
    <source>
        <dbReference type="EMBL" id="GBL76250.1"/>
    </source>
</evidence>
<dbReference type="EMBL" id="BGPR01000009">
    <property type="protein sequence ID" value="GBL76250.1"/>
    <property type="molecule type" value="Genomic_DNA"/>
</dbReference>
<dbReference type="OrthoDB" id="5912242at2759"/>
<feature type="domain" description="EB" evidence="2">
    <location>
        <begin position="116"/>
        <end position="154"/>
    </location>
</feature>
<dbReference type="InterPro" id="IPR006149">
    <property type="entry name" value="EB_dom"/>
</dbReference>
<dbReference type="Proteomes" id="UP000499080">
    <property type="component" value="Unassembled WGS sequence"/>
</dbReference>
<organism evidence="3 4">
    <name type="scientific">Araneus ventricosus</name>
    <name type="common">Orbweaver spider</name>
    <name type="synonym">Epeira ventricosa</name>
    <dbReference type="NCBI Taxonomy" id="182803"/>
    <lineage>
        <taxon>Eukaryota</taxon>
        <taxon>Metazoa</taxon>
        <taxon>Ecdysozoa</taxon>
        <taxon>Arthropoda</taxon>
        <taxon>Chelicerata</taxon>
        <taxon>Arachnida</taxon>
        <taxon>Araneae</taxon>
        <taxon>Araneomorphae</taxon>
        <taxon>Entelegynae</taxon>
        <taxon>Araneoidea</taxon>
        <taxon>Araneidae</taxon>
        <taxon>Araneus</taxon>
    </lineage>
</organism>
<dbReference type="Pfam" id="PF01683">
    <property type="entry name" value="EB"/>
    <property type="match status" value="1"/>
</dbReference>
<proteinExistence type="predicted"/>
<evidence type="ECO:0000259" key="2">
    <source>
        <dbReference type="Pfam" id="PF01683"/>
    </source>
</evidence>